<dbReference type="Gene3D" id="3.30.70.2570">
    <property type="entry name" value="Elongation factor 4, C-terminal domain"/>
    <property type="match status" value="1"/>
</dbReference>
<comment type="caution">
    <text evidence="14">The sequence shown here is derived from an EMBL/GenBank/DDBJ whole genome shotgun (WGS) entry which is preliminary data.</text>
</comment>
<evidence type="ECO:0000313" key="14">
    <source>
        <dbReference type="EMBL" id="OIN88845.1"/>
    </source>
</evidence>
<dbReference type="Gene3D" id="2.40.30.10">
    <property type="entry name" value="Translation factors"/>
    <property type="match status" value="1"/>
</dbReference>
<comment type="function">
    <text evidence="9 12">Required for accurate and efficient protein synthesis under certain stress conditions. May act as a fidelity factor of the translation reaction, by catalyzing a one-codon backward translocation of tRNAs on improperly translocated ribosomes. Back-translocation proceeds from a post-translocation (POST) complex to a pre-translocation (PRE) complex, thus giving elongation factor G a second chance to translocate the tRNAs correctly. Binds to ribosomes in a GTP-dependent manner.</text>
</comment>
<dbReference type="PANTHER" id="PTHR43512">
    <property type="entry name" value="TRANSLATION FACTOR GUF1-RELATED"/>
    <property type="match status" value="1"/>
</dbReference>
<evidence type="ECO:0000256" key="11">
    <source>
        <dbReference type="ARBA" id="ARBA00066744"/>
    </source>
</evidence>
<dbReference type="Pfam" id="PF00679">
    <property type="entry name" value="EFG_C"/>
    <property type="match status" value="1"/>
</dbReference>
<keyword evidence="7 12" id="KW-0472">Membrane</keyword>
<dbReference type="SUPFAM" id="SSF52540">
    <property type="entry name" value="P-loop containing nucleoside triphosphate hydrolases"/>
    <property type="match status" value="1"/>
</dbReference>
<dbReference type="Proteomes" id="UP000182753">
    <property type="component" value="Unassembled WGS sequence"/>
</dbReference>
<organism evidence="14 15">
    <name type="scientific">Candidatus Berkelbacteria bacterium CG1_02_42_45</name>
    <dbReference type="NCBI Taxonomy" id="1805036"/>
    <lineage>
        <taxon>Bacteria</taxon>
        <taxon>Candidatus Berkelbacteria</taxon>
    </lineage>
</organism>
<dbReference type="GO" id="GO:0045727">
    <property type="term" value="P:positive regulation of translation"/>
    <property type="evidence" value="ECO:0007669"/>
    <property type="project" value="UniProtKB-UniRule"/>
</dbReference>
<dbReference type="Gene3D" id="3.30.70.240">
    <property type="match status" value="1"/>
</dbReference>
<dbReference type="InterPro" id="IPR000795">
    <property type="entry name" value="T_Tr_GTP-bd_dom"/>
</dbReference>
<dbReference type="InterPro" id="IPR013842">
    <property type="entry name" value="LepA_CTD"/>
</dbReference>
<dbReference type="InterPro" id="IPR000640">
    <property type="entry name" value="EFG_V-like"/>
</dbReference>
<dbReference type="InterPro" id="IPR006297">
    <property type="entry name" value="EF-4"/>
</dbReference>
<dbReference type="EC" id="3.6.5.n1" evidence="11 12"/>
<dbReference type="FunFam" id="3.30.70.2570:FF:000001">
    <property type="entry name" value="Translation factor GUF1, mitochondrial"/>
    <property type="match status" value="1"/>
</dbReference>
<evidence type="ECO:0000256" key="5">
    <source>
        <dbReference type="ARBA" id="ARBA00022917"/>
    </source>
</evidence>
<feature type="binding site" evidence="12">
    <location>
        <begin position="128"/>
        <end position="131"/>
    </location>
    <ligand>
        <name>GTP</name>
        <dbReference type="ChEBI" id="CHEBI:37565"/>
    </ligand>
</feature>
<evidence type="ECO:0000256" key="4">
    <source>
        <dbReference type="ARBA" id="ARBA00022801"/>
    </source>
</evidence>
<dbReference type="EMBL" id="MNUJ01000059">
    <property type="protein sequence ID" value="OIN88845.1"/>
    <property type="molecule type" value="Genomic_DNA"/>
</dbReference>
<dbReference type="InterPro" id="IPR004161">
    <property type="entry name" value="EFTu-like_2"/>
</dbReference>
<evidence type="ECO:0000256" key="1">
    <source>
        <dbReference type="ARBA" id="ARBA00005454"/>
    </source>
</evidence>
<gene>
    <name evidence="12" type="primary">lepA</name>
    <name evidence="14" type="ORF">AUJ40_03055</name>
</gene>
<dbReference type="InterPro" id="IPR035647">
    <property type="entry name" value="EFG_III/V"/>
</dbReference>
<dbReference type="SMART" id="SM00838">
    <property type="entry name" value="EFG_C"/>
    <property type="match status" value="1"/>
</dbReference>
<dbReference type="Pfam" id="PF06421">
    <property type="entry name" value="LepA_C"/>
    <property type="match status" value="1"/>
</dbReference>
<accession>A0A1J4RSB5</accession>
<comment type="similarity">
    <text evidence="1 12">Belongs to the TRAFAC class translation factor GTPase superfamily. Classic translation factor GTPase family. LepA subfamily.</text>
</comment>
<dbReference type="NCBIfam" id="TIGR00231">
    <property type="entry name" value="small_GTP"/>
    <property type="match status" value="1"/>
</dbReference>
<dbReference type="GO" id="GO:0043022">
    <property type="term" value="F:ribosome binding"/>
    <property type="evidence" value="ECO:0007669"/>
    <property type="project" value="UniProtKB-UniRule"/>
</dbReference>
<evidence type="ECO:0000256" key="9">
    <source>
        <dbReference type="ARBA" id="ARBA00057626"/>
    </source>
</evidence>
<proteinExistence type="inferred from homology"/>
<dbReference type="PROSITE" id="PS51722">
    <property type="entry name" value="G_TR_2"/>
    <property type="match status" value="1"/>
</dbReference>
<dbReference type="InterPro" id="IPR038363">
    <property type="entry name" value="LepA_C_sf"/>
</dbReference>
<dbReference type="InterPro" id="IPR005225">
    <property type="entry name" value="Small_GTP-bd"/>
</dbReference>
<keyword evidence="5 12" id="KW-0648">Protein biosynthesis</keyword>
<keyword evidence="3 12" id="KW-0547">Nucleotide-binding</keyword>
<dbReference type="Gene3D" id="3.30.70.870">
    <property type="entry name" value="Elongation Factor G (Translational Gtpase), domain 3"/>
    <property type="match status" value="1"/>
</dbReference>
<dbReference type="PRINTS" id="PR00315">
    <property type="entry name" value="ELONGATNFCT"/>
</dbReference>
<evidence type="ECO:0000256" key="6">
    <source>
        <dbReference type="ARBA" id="ARBA00023134"/>
    </source>
</evidence>
<keyword evidence="4 12" id="KW-0378">Hydrolase</keyword>
<dbReference type="FunFam" id="2.40.30.10:FF:000015">
    <property type="entry name" value="Translation factor GUF1, mitochondrial"/>
    <property type="match status" value="1"/>
</dbReference>
<keyword evidence="14" id="KW-0251">Elongation factor</keyword>
<dbReference type="Gene3D" id="3.40.50.300">
    <property type="entry name" value="P-loop containing nucleotide triphosphate hydrolases"/>
    <property type="match status" value="1"/>
</dbReference>
<feature type="binding site" evidence="12">
    <location>
        <begin position="16"/>
        <end position="21"/>
    </location>
    <ligand>
        <name>GTP</name>
        <dbReference type="ChEBI" id="CHEBI:37565"/>
    </ligand>
</feature>
<dbReference type="FunFam" id="3.30.70.870:FF:000004">
    <property type="entry name" value="Translation factor GUF1, mitochondrial"/>
    <property type="match status" value="1"/>
</dbReference>
<dbReference type="InterPro" id="IPR009000">
    <property type="entry name" value="Transl_B-barrel_sf"/>
</dbReference>
<dbReference type="SUPFAM" id="SSF54980">
    <property type="entry name" value="EF-G C-terminal domain-like"/>
    <property type="match status" value="2"/>
</dbReference>
<feature type="domain" description="Tr-type G" evidence="13">
    <location>
        <begin position="4"/>
        <end position="180"/>
    </location>
</feature>
<evidence type="ECO:0000256" key="12">
    <source>
        <dbReference type="HAMAP-Rule" id="MF_00071"/>
    </source>
</evidence>
<name>A0A1J4RSB5_9BACT</name>
<reference evidence="14 15" key="1">
    <citation type="journal article" date="2016" name="Environ. Microbiol.">
        <title>Genomic resolution of a cold subsurface aquifer community provides metabolic insights for novel microbes adapted to high CO concentrations.</title>
        <authorList>
            <person name="Probst A.J."/>
            <person name="Castelle C.J."/>
            <person name="Singh A."/>
            <person name="Brown C.T."/>
            <person name="Anantharaman K."/>
            <person name="Sharon I."/>
            <person name="Hug L.A."/>
            <person name="Burstein D."/>
            <person name="Emerson J.B."/>
            <person name="Thomas B.C."/>
            <person name="Banfield J.F."/>
        </authorList>
    </citation>
    <scope>NUCLEOTIDE SEQUENCE [LARGE SCALE GENOMIC DNA]</scope>
    <source>
        <strain evidence="14">CG1_02_42_45</strain>
    </source>
</reference>
<dbReference type="HAMAP" id="MF_00071">
    <property type="entry name" value="LepA"/>
    <property type="match status" value="1"/>
</dbReference>
<dbReference type="GO" id="GO:0003746">
    <property type="term" value="F:translation elongation factor activity"/>
    <property type="evidence" value="ECO:0007669"/>
    <property type="project" value="UniProtKB-UniRule"/>
</dbReference>
<comment type="catalytic activity">
    <reaction evidence="8 12">
        <text>GTP + H2O = GDP + phosphate + H(+)</text>
        <dbReference type="Rhea" id="RHEA:19669"/>
        <dbReference type="ChEBI" id="CHEBI:15377"/>
        <dbReference type="ChEBI" id="CHEBI:15378"/>
        <dbReference type="ChEBI" id="CHEBI:37565"/>
        <dbReference type="ChEBI" id="CHEBI:43474"/>
        <dbReference type="ChEBI" id="CHEBI:58189"/>
        <dbReference type="EC" id="3.6.5.n1"/>
    </reaction>
</comment>
<evidence type="ECO:0000256" key="8">
    <source>
        <dbReference type="ARBA" id="ARBA00050293"/>
    </source>
</evidence>
<dbReference type="NCBIfam" id="TIGR01393">
    <property type="entry name" value="lepA"/>
    <property type="match status" value="1"/>
</dbReference>
<dbReference type="GO" id="GO:0003924">
    <property type="term" value="F:GTPase activity"/>
    <property type="evidence" value="ECO:0007669"/>
    <property type="project" value="UniProtKB-UniRule"/>
</dbReference>
<dbReference type="Pfam" id="PF03144">
    <property type="entry name" value="GTP_EFTU_D2"/>
    <property type="match status" value="1"/>
</dbReference>
<dbReference type="Pfam" id="PF00009">
    <property type="entry name" value="GTP_EFTU"/>
    <property type="match status" value="1"/>
</dbReference>
<dbReference type="InterPro" id="IPR027417">
    <property type="entry name" value="P-loop_NTPase"/>
</dbReference>
<comment type="similarity">
    <text evidence="10">Belongs to the GTP-binding elongation factor family. LepA subfamily.</text>
</comment>
<dbReference type="InterPro" id="IPR035654">
    <property type="entry name" value="LepA_IV"/>
</dbReference>
<evidence type="ECO:0000256" key="10">
    <source>
        <dbReference type="ARBA" id="ARBA00061052"/>
    </source>
</evidence>
<evidence type="ECO:0000256" key="2">
    <source>
        <dbReference type="ARBA" id="ARBA00022475"/>
    </source>
</evidence>
<dbReference type="GO" id="GO:0005525">
    <property type="term" value="F:GTP binding"/>
    <property type="evidence" value="ECO:0007669"/>
    <property type="project" value="UniProtKB-UniRule"/>
</dbReference>
<evidence type="ECO:0000313" key="15">
    <source>
        <dbReference type="Proteomes" id="UP000182753"/>
    </source>
</evidence>
<evidence type="ECO:0000256" key="7">
    <source>
        <dbReference type="ARBA" id="ARBA00023136"/>
    </source>
</evidence>
<keyword evidence="2 12" id="KW-1003">Cell membrane</keyword>
<evidence type="ECO:0000256" key="3">
    <source>
        <dbReference type="ARBA" id="ARBA00022741"/>
    </source>
</evidence>
<protein>
    <recommendedName>
        <fullName evidence="11 12">Elongation factor 4</fullName>
        <shortName evidence="12">EF-4</shortName>
        <ecNumber evidence="11 12">3.6.5.n1</ecNumber>
    </recommendedName>
    <alternativeName>
        <fullName evidence="12">Ribosomal back-translocase LepA</fullName>
    </alternativeName>
</protein>
<sequence length="574" mass="64566">MNNLQIRNFVIISHIDHGKSTLADRLLELTNTVPKDKMRAQYLDMMDLERERGVTIKMAPVRMIWKDSILNLIDTPGHVDFAYEVSRALAAVEGALLLVDATAGIQAQTLFNLEKAQKQNLKIIPIINKIDSPAAQIEKTQEELVSLGFQKEEILQISAKTGQNVQNVLKAIIERIPPPIENLQNPLKALIFDLLYDQYKGVIAYVRVFDGTIAKNEKIKFLIGETEGEILELGYFKPQFATASKISAGEIGYLKTGIKEISKIMVGDTITLASIAHHGQDLKIAGYQQPKPMVFASIYPIEGENHKKLADALGKLKLNDYSLSFNFERSKALGAGFRCGFLGLFHLEITKERLERESALELIVTSPTVDIQVTEHGYREPYVDLEIITPQQYLGQAMELAQSHRGQYKEIKYLGDRVIVLYENPLSEIIIGFYDQLKNLSEGYASMNYQFSGYRDADLVQLDILIAGEKVEPMTQIVARSKSESTSRNIVKKLKDLVPRQLYKVSLQAAIGAKIVAREDIPAMRKDVTAPLYGGDVTRKRKLLEKQKKGKKRLKHLGKVDIPSDLFLELLKID</sequence>
<comment type="subcellular location">
    <subcellularLocation>
        <location evidence="12">Cell membrane</location>
        <topology evidence="12">Peripheral membrane protein</topology>
        <orientation evidence="12">Cytoplasmic side</orientation>
    </subcellularLocation>
</comment>
<dbReference type="SUPFAM" id="SSF50447">
    <property type="entry name" value="Translation proteins"/>
    <property type="match status" value="1"/>
</dbReference>
<dbReference type="GO" id="GO:0005886">
    <property type="term" value="C:plasma membrane"/>
    <property type="evidence" value="ECO:0007669"/>
    <property type="project" value="UniProtKB-SubCell"/>
</dbReference>
<dbReference type="AlphaFoldDB" id="A0A1J4RSB5"/>
<dbReference type="CDD" id="cd03709">
    <property type="entry name" value="lepA_C"/>
    <property type="match status" value="1"/>
</dbReference>
<evidence type="ECO:0000259" key="13">
    <source>
        <dbReference type="PROSITE" id="PS51722"/>
    </source>
</evidence>
<dbReference type="PANTHER" id="PTHR43512:SF4">
    <property type="entry name" value="TRANSLATION FACTOR GUF1 HOMOLOG, CHLOROPLASTIC"/>
    <property type="match status" value="1"/>
</dbReference>
<keyword evidence="6 12" id="KW-0342">GTP-binding</keyword>